<dbReference type="Pfam" id="PF13489">
    <property type="entry name" value="Methyltransf_23"/>
    <property type="match status" value="1"/>
</dbReference>
<keyword evidence="2" id="KW-1185">Reference proteome</keyword>
<dbReference type="SUPFAM" id="SSF53335">
    <property type="entry name" value="S-adenosyl-L-methionine-dependent methyltransferases"/>
    <property type="match status" value="1"/>
</dbReference>
<accession>B1WQ45</accession>
<gene>
    <name evidence="1" type="ordered locus">cce_0616</name>
</gene>
<dbReference type="Proteomes" id="UP000001203">
    <property type="component" value="Chromosome circular"/>
</dbReference>
<dbReference type="CDD" id="cd02440">
    <property type="entry name" value="AdoMet_MTases"/>
    <property type="match status" value="1"/>
</dbReference>
<protein>
    <submittedName>
        <fullName evidence="1">Uncharacterized protein</fullName>
    </submittedName>
</protein>
<reference evidence="1 2" key="1">
    <citation type="journal article" date="2008" name="Proc. Natl. Acad. Sci. U.S.A.">
        <title>The genome of Cyanothece 51142, a unicellular diazotrophic cyanobacterium important in the marine nitrogen cycle.</title>
        <authorList>
            <person name="Welsh E.A."/>
            <person name="Liberton M."/>
            <person name="Stoeckel J."/>
            <person name="Loh T."/>
            <person name="Elvitigala T."/>
            <person name="Wang C."/>
            <person name="Wollam A."/>
            <person name="Fulton R.S."/>
            <person name="Clifton S.W."/>
            <person name="Jacobs J.M."/>
            <person name="Aurora R."/>
            <person name="Ghosh B.K."/>
            <person name="Sherman L.A."/>
            <person name="Smith R.D."/>
            <person name="Wilson R.K."/>
            <person name="Pakrasi H.B."/>
        </authorList>
    </citation>
    <scope>NUCLEOTIDE SEQUENCE [LARGE SCALE GENOMIC DNA]</scope>
    <source>
        <strain evidence="2">ATCC 51142 / BH68</strain>
    </source>
</reference>
<dbReference type="RefSeq" id="WP_009547821.1">
    <property type="nucleotide sequence ID" value="NC_010546.1"/>
</dbReference>
<evidence type="ECO:0000313" key="1">
    <source>
        <dbReference type="EMBL" id="ACB49967.1"/>
    </source>
</evidence>
<name>B1WQ45_CROS5</name>
<dbReference type="EMBL" id="CP000806">
    <property type="protein sequence ID" value="ACB49967.1"/>
    <property type="molecule type" value="Genomic_DNA"/>
</dbReference>
<dbReference type="KEGG" id="cyt:cce_0616"/>
<proteinExistence type="predicted"/>
<organism evidence="1 2">
    <name type="scientific">Crocosphaera subtropica (strain ATCC 51142 / BH68)</name>
    <name type="common">Cyanothece sp. (strain ATCC 51142)</name>
    <dbReference type="NCBI Taxonomy" id="43989"/>
    <lineage>
        <taxon>Bacteria</taxon>
        <taxon>Bacillati</taxon>
        <taxon>Cyanobacteriota</taxon>
        <taxon>Cyanophyceae</taxon>
        <taxon>Oscillatoriophycideae</taxon>
        <taxon>Chroococcales</taxon>
        <taxon>Aphanothecaceae</taxon>
        <taxon>Crocosphaera</taxon>
        <taxon>Crocosphaera subtropica</taxon>
    </lineage>
</organism>
<dbReference type="HOGENOM" id="CLU_1109982_0_0_3"/>
<evidence type="ECO:0000313" key="2">
    <source>
        <dbReference type="Proteomes" id="UP000001203"/>
    </source>
</evidence>
<dbReference type="AlphaFoldDB" id="B1WQ45"/>
<dbReference type="OrthoDB" id="9808140at2"/>
<dbReference type="InterPro" id="IPR029063">
    <property type="entry name" value="SAM-dependent_MTases_sf"/>
</dbReference>
<dbReference type="STRING" id="43989.cce_0616"/>
<dbReference type="Gene3D" id="3.40.50.150">
    <property type="entry name" value="Vaccinia Virus protein VP39"/>
    <property type="match status" value="1"/>
</dbReference>
<dbReference type="eggNOG" id="COG2227">
    <property type="taxonomic scope" value="Bacteria"/>
</dbReference>
<sequence>MLPKLSTGDFNVAYEKVVLNNDFFEKDNYYIQQKPRYFNSLKQVITIPLSNSSKVLEIGGGQIVLLLNEMYGIQGAVADVNEKYQNSLAQFGINFRSCDLLHDDLPERDTYDLVVLCEVIEHMPVPPYIILEKIKQWIKPGGWIFLTTPNLYRLRNLVRLALGMRVFDTFFIPEKGQGIGHPIEYSKEQFQWQLEKAGFHSVQIDLQQLDNSGASLGTQIGRMLLSPLLLRPLWRDKLVAIAQKPLLKTV</sequence>